<proteinExistence type="predicted"/>
<organism evidence="1 2">
    <name type="scientific">candidate division WWE3 bacterium CG_4_9_14_3_um_filter_34_6</name>
    <dbReference type="NCBI Taxonomy" id="1975079"/>
    <lineage>
        <taxon>Bacteria</taxon>
        <taxon>Katanobacteria</taxon>
    </lineage>
</organism>
<protein>
    <submittedName>
        <fullName evidence="1">Type II toxin-antitoxin system HicB family antitoxin</fullName>
    </submittedName>
</protein>
<dbReference type="Gene3D" id="3.30.160.250">
    <property type="match status" value="1"/>
</dbReference>
<evidence type="ECO:0000313" key="2">
    <source>
        <dbReference type="Proteomes" id="UP000230683"/>
    </source>
</evidence>
<evidence type="ECO:0000313" key="1">
    <source>
        <dbReference type="EMBL" id="PJA40648.1"/>
    </source>
</evidence>
<reference evidence="2" key="1">
    <citation type="submission" date="2017-09" db="EMBL/GenBank/DDBJ databases">
        <title>Depth-based differentiation of microbial function through sediment-hosted aquifers and enrichment of novel symbionts in the deep terrestrial subsurface.</title>
        <authorList>
            <person name="Probst A.J."/>
            <person name="Ladd B."/>
            <person name="Jarett J.K."/>
            <person name="Geller-Mcgrath D.E."/>
            <person name="Sieber C.M.K."/>
            <person name="Emerson J.B."/>
            <person name="Anantharaman K."/>
            <person name="Thomas B.C."/>
            <person name="Malmstrom R."/>
            <person name="Stieglmeier M."/>
            <person name="Klingl A."/>
            <person name="Woyke T."/>
            <person name="Ryan C.M."/>
            <person name="Banfield J.F."/>
        </authorList>
    </citation>
    <scope>NUCLEOTIDE SEQUENCE [LARGE SCALE GENOMIC DNA]</scope>
</reference>
<dbReference type="InterPro" id="IPR035069">
    <property type="entry name" value="TTHA1013/TTHA0281-like"/>
</dbReference>
<dbReference type="AlphaFoldDB" id="A0A2M7X3D5"/>
<name>A0A2M7X3D5_UNCKA</name>
<comment type="caution">
    <text evidence="1">The sequence shown here is derived from an EMBL/GenBank/DDBJ whole genome shotgun (WGS) entry which is preliminary data.</text>
</comment>
<dbReference type="Proteomes" id="UP000230683">
    <property type="component" value="Unassembled WGS sequence"/>
</dbReference>
<accession>A0A2M7X3D5</accession>
<gene>
    <name evidence="1" type="ORF">CO178_01810</name>
</gene>
<dbReference type="EMBL" id="PFWY01000083">
    <property type="protein sequence ID" value="PJA40648.1"/>
    <property type="molecule type" value="Genomic_DNA"/>
</dbReference>
<sequence>MKTKILNYRIIVTPDVQTGTNKPGFTAVCPILGVADDGDTVEKALRNIKVAIQTYIDSLVEDKIPVPVDQPQNDIVTTTQVTGKAYMKFA</sequence>
<dbReference type="SUPFAM" id="SSF143100">
    <property type="entry name" value="TTHA1013/TTHA0281-like"/>
    <property type="match status" value="1"/>
</dbReference>